<dbReference type="OrthoDB" id="7585155at2"/>
<evidence type="ECO:0000256" key="1">
    <source>
        <dbReference type="SAM" id="SignalP"/>
    </source>
</evidence>
<gene>
    <name evidence="3" type="ORF">V474_24815</name>
</gene>
<dbReference type="GO" id="GO:0055085">
    <property type="term" value="P:transmembrane transport"/>
    <property type="evidence" value="ECO:0007669"/>
    <property type="project" value="InterPro"/>
</dbReference>
<dbReference type="Pfam" id="PF03544">
    <property type="entry name" value="TonB_C"/>
    <property type="match status" value="1"/>
</dbReference>
<protein>
    <recommendedName>
        <fullName evidence="2">TonB C-terminal domain-containing protein</fullName>
    </recommendedName>
</protein>
<feature type="chain" id="PRO_5005291462" description="TonB C-terminal domain-containing protein" evidence="1">
    <location>
        <begin position="25"/>
        <end position="297"/>
    </location>
</feature>
<dbReference type="InterPro" id="IPR037682">
    <property type="entry name" value="TonB_C"/>
</dbReference>
<feature type="domain" description="TonB C-terminal" evidence="2">
    <location>
        <begin position="219"/>
        <end position="295"/>
    </location>
</feature>
<feature type="signal peptide" evidence="1">
    <location>
        <begin position="1"/>
        <end position="24"/>
    </location>
</feature>
<reference evidence="3 4" key="1">
    <citation type="journal article" date="2015" name="G3 (Bethesda)">
        <title>Insights into Ongoing Evolution of the Hexachlorocyclohexane Catabolic Pathway from Comparative Genomics of Ten Sphingomonadaceae Strains.</title>
        <authorList>
            <person name="Pearce S.L."/>
            <person name="Oakeshott J.G."/>
            <person name="Pandey G."/>
        </authorList>
    </citation>
    <scope>NUCLEOTIDE SEQUENCE [LARGE SCALE GENOMIC DNA]</scope>
    <source>
        <strain evidence="3 4">LL02</strain>
    </source>
</reference>
<keyword evidence="4" id="KW-1185">Reference proteome</keyword>
<proteinExistence type="predicted"/>
<dbReference type="RefSeq" id="WP_059152814.1">
    <property type="nucleotide sequence ID" value="NZ_KQ130456.1"/>
</dbReference>
<evidence type="ECO:0000313" key="4">
    <source>
        <dbReference type="Proteomes" id="UP000052268"/>
    </source>
</evidence>
<dbReference type="Proteomes" id="UP000052268">
    <property type="component" value="Unassembled WGS sequence"/>
</dbReference>
<dbReference type="AlphaFoldDB" id="A0A0J7XMP1"/>
<dbReference type="PATRIC" id="fig|1114963.3.peg.3819"/>
<evidence type="ECO:0000313" key="3">
    <source>
        <dbReference type="EMBL" id="KMS52947.1"/>
    </source>
</evidence>
<comment type="caution">
    <text evidence="3">The sequence shown here is derived from an EMBL/GenBank/DDBJ whole genome shotgun (WGS) entry which is preliminary data.</text>
</comment>
<dbReference type="EMBL" id="JACU01000008">
    <property type="protein sequence ID" value="KMS52947.1"/>
    <property type="molecule type" value="Genomic_DNA"/>
</dbReference>
<dbReference type="SUPFAM" id="SSF74653">
    <property type="entry name" value="TolA/TonB C-terminal domain"/>
    <property type="match status" value="1"/>
</dbReference>
<organism evidence="3 4">
    <name type="scientific">Novosphingobium barchaimii LL02</name>
    <dbReference type="NCBI Taxonomy" id="1114963"/>
    <lineage>
        <taxon>Bacteria</taxon>
        <taxon>Pseudomonadati</taxon>
        <taxon>Pseudomonadota</taxon>
        <taxon>Alphaproteobacteria</taxon>
        <taxon>Sphingomonadales</taxon>
        <taxon>Sphingomonadaceae</taxon>
        <taxon>Novosphingobium</taxon>
    </lineage>
</organism>
<accession>A0A0J7XMP1</accession>
<evidence type="ECO:0000259" key="2">
    <source>
        <dbReference type="Pfam" id="PF03544"/>
    </source>
</evidence>
<keyword evidence="1" id="KW-0732">Signal</keyword>
<dbReference type="Gene3D" id="3.30.1150.10">
    <property type="match status" value="1"/>
</dbReference>
<sequence>MIHRYFLALFVFGGLTAAASPVHAKTKETILPKASNWLLDAGEKSCLLARKFGTDDKPVLLGMRTYAPGYHFEITLSGAPARILQTAHRFTIAYGGGEPLPVRSHQMGKNEDYGAAVVFSNTLSMTAPPQEKTELEEEDDIRPVAIDLAVEAQIDTISIATSGQRFILKTGPMAKALATMRQCTDGLVTRWGLDPVAQSKLSRRVRVGDVSWIEHIQRIYPAELMLKRREARVNMQIVVDKTGAATRCDTAQAFANTDFKVRACGIVLKEARFQPALDQSGQPIDSYYTATILYKMG</sequence>
<name>A0A0J7XMP1_9SPHN</name>